<dbReference type="PANTHER" id="PTHR28256">
    <property type="entry name" value="RIBONUCLEASES P/MRP PROTEIN SUBUNIT POP7"/>
    <property type="match status" value="1"/>
</dbReference>
<dbReference type="GO" id="GO:0000171">
    <property type="term" value="F:ribonuclease MRP activity"/>
    <property type="evidence" value="ECO:0007669"/>
    <property type="project" value="TreeGrafter"/>
</dbReference>
<keyword evidence="3" id="KW-0539">Nucleus</keyword>
<dbReference type="Proteomes" id="UP000267821">
    <property type="component" value="Unassembled WGS sequence"/>
</dbReference>
<feature type="non-terminal residue" evidence="5">
    <location>
        <position position="1"/>
    </location>
</feature>
<organism evidence="5 6">
    <name type="scientific">Terfezia boudieri ATCC MYA-4762</name>
    <dbReference type="NCBI Taxonomy" id="1051890"/>
    <lineage>
        <taxon>Eukaryota</taxon>
        <taxon>Fungi</taxon>
        <taxon>Dikarya</taxon>
        <taxon>Ascomycota</taxon>
        <taxon>Pezizomycotina</taxon>
        <taxon>Pezizomycetes</taxon>
        <taxon>Pezizales</taxon>
        <taxon>Pezizaceae</taxon>
        <taxon>Terfezia</taxon>
    </lineage>
</organism>
<name>A0A3N4L991_9PEZI</name>
<dbReference type="FunCoup" id="A0A3N4L991">
    <property type="interactions" value="72"/>
</dbReference>
<reference evidence="5 6" key="1">
    <citation type="journal article" date="2018" name="Nat. Ecol. Evol.">
        <title>Pezizomycetes genomes reveal the molecular basis of ectomycorrhizal truffle lifestyle.</title>
        <authorList>
            <person name="Murat C."/>
            <person name="Payen T."/>
            <person name="Noel B."/>
            <person name="Kuo A."/>
            <person name="Morin E."/>
            <person name="Chen J."/>
            <person name="Kohler A."/>
            <person name="Krizsan K."/>
            <person name="Balestrini R."/>
            <person name="Da Silva C."/>
            <person name="Montanini B."/>
            <person name="Hainaut M."/>
            <person name="Levati E."/>
            <person name="Barry K.W."/>
            <person name="Belfiori B."/>
            <person name="Cichocki N."/>
            <person name="Clum A."/>
            <person name="Dockter R.B."/>
            <person name="Fauchery L."/>
            <person name="Guy J."/>
            <person name="Iotti M."/>
            <person name="Le Tacon F."/>
            <person name="Lindquist E.A."/>
            <person name="Lipzen A."/>
            <person name="Malagnac F."/>
            <person name="Mello A."/>
            <person name="Molinier V."/>
            <person name="Miyauchi S."/>
            <person name="Poulain J."/>
            <person name="Riccioni C."/>
            <person name="Rubini A."/>
            <person name="Sitrit Y."/>
            <person name="Splivallo R."/>
            <person name="Traeger S."/>
            <person name="Wang M."/>
            <person name="Zifcakova L."/>
            <person name="Wipf D."/>
            <person name="Zambonelli A."/>
            <person name="Paolocci F."/>
            <person name="Nowrousian M."/>
            <person name="Ottonello S."/>
            <person name="Baldrian P."/>
            <person name="Spatafora J.W."/>
            <person name="Henrissat B."/>
            <person name="Nagy L.G."/>
            <person name="Aury J.M."/>
            <person name="Wincker P."/>
            <person name="Grigoriev I.V."/>
            <person name="Bonfante P."/>
            <person name="Martin F.M."/>
        </authorList>
    </citation>
    <scope>NUCLEOTIDE SEQUENCE [LARGE SCALE GENOMIC DNA]</scope>
    <source>
        <strain evidence="5 6">ATCC MYA-4762</strain>
    </source>
</reference>
<evidence type="ECO:0000313" key="6">
    <source>
        <dbReference type="Proteomes" id="UP000267821"/>
    </source>
</evidence>
<dbReference type="Pfam" id="PF12328">
    <property type="entry name" value="Rpp20"/>
    <property type="match status" value="1"/>
</dbReference>
<dbReference type="GO" id="GO:0006364">
    <property type="term" value="P:rRNA processing"/>
    <property type="evidence" value="ECO:0007669"/>
    <property type="project" value="TreeGrafter"/>
</dbReference>
<accession>A0A3N4L991</accession>
<dbReference type="GO" id="GO:0001682">
    <property type="term" value="P:tRNA 5'-leader removal"/>
    <property type="evidence" value="ECO:0007669"/>
    <property type="project" value="InterPro"/>
</dbReference>
<feature type="region of interest" description="Disordered" evidence="4">
    <location>
        <begin position="1"/>
        <end position="24"/>
    </location>
</feature>
<dbReference type="AlphaFoldDB" id="A0A3N4L991"/>
<evidence type="ECO:0000256" key="4">
    <source>
        <dbReference type="SAM" id="MobiDB-lite"/>
    </source>
</evidence>
<keyword evidence="6" id="KW-1185">Reference proteome</keyword>
<dbReference type="InterPro" id="IPR020241">
    <property type="entry name" value="RNase_P/MRP_Pop7_fungi"/>
</dbReference>
<keyword evidence="2" id="KW-0819">tRNA processing</keyword>
<feature type="non-terminal residue" evidence="5">
    <location>
        <position position="101"/>
    </location>
</feature>
<comment type="subcellular location">
    <subcellularLocation>
        <location evidence="1">Nucleus</location>
    </subcellularLocation>
</comment>
<dbReference type="Gene3D" id="3.30.110.20">
    <property type="entry name" value="Alba-like domain"/>
    <property type="match status" value="1"/>
</dbReference>
<dbReference type="OrthoDB" id="5416589at2759"/>
<dbReference type="PANTHER" id="PTHR28256:SF1">
    <property type="entry name" value="RIBONUCLEASES P_MRP PROTEIN SUBUNIT POP7"/>
    <property type="match status" value="1"/>
</dbReference>
<gene>
    <name evidence="5" type="ORF">L211DRAFT_766015</name>
</gene>
<dbReference type="InterPro" id="IPR014612">
    <property type="entry name" value="Pop7/Rpp20"/>
</dbReference>
<dbReference type="InParanoid" id="A0A3N4L991"/>
<dbReference type="EMBL" id="ML121588">
    <property type="protein sequence ID" value="RPB19463.1"/>
    <property type="molecule type" value="Genomic_DNA"/>
</dbReference>
<dbReference type="STRING" id="1051890.A0A3N4L991"/>
<proteinExistence type="predicted"/>
<feature type="compositionally biased region" description="Basic residues" evidence="4">
    <location>
        <begin position="1"/>
        <end position="11"/>
    </location>
</feature>
<dbReference type="GO" id="GO:0000172">
    <property type="term" value="C:ribonuclease MRP complex"/>
    <property type="evidence" value="ECO:0007669"/>
    <property type="project" value="InterPro"/>
</dbReference>
<dbReference type="GO" id="GO:0000294">
    <property type="term" value="P:nuclear-transcribed mRNA catabolic process, RNase MRP-dependent"/>
    <property type="evidence" value="ECO:0007669"/>
    <property type="project" value="TreeGrafter"/>
</dbReference>
<dbReference type="GO" id="GO:0005655">
    <property type="term" value="C:nucleolar ribonuclease P complex"/>
    <property type="evidence" value="ECO:0007669"/>
    <property type="project" value="InterPro"/>
</dbReference>
<evidence type="ECO:0000256" key="1">
    <source>
        <dbReference type="ARBA" id="ARBA00004123"/>
    </source>
</evidence>
<dbReference type="InterPro" id="IPR036882">
    <property type="entry name" value="Alba-like_dom_sf"/>
</dbReference>
<evidence type="ECO:0000313" key="5">
    <source>
        <dbReference type="EMBL" id="RPB19463.1"/>
    </source>
</evidence>
<evidence type="ECO:0000256" key="3">
    <source>
        <dbReference type="ARBA" id="ARBA00023242"/>
    </source>
</evidence>
<sequence>PSAHTLQKRPLLHPPIPPVHSKRAPQTVYISARTPFISAVKRVRKILSPMERGELVGEGVVLKATGKAINKCLSLGVYFMKDDRVAVRVGTGSVDAVDDVV</sequence>
<dbReference type="GO" id="GO:0034965">
    <property type="term" value="P:intronic box C/D snoRNA processing"/>
    <property type="evidence" value="ECO:0007669"/>
    <property type="project" value="TreeGrafter"/>
</dbReference>
<dbReference type="GO" id="GO:0004526">
    <property type="term" value="F:ribonuclease P activity"/>
    <property type="evidence" value="ECO:0007669"/>
    <property type="project" value="TreeGrafter"/>
</dbReference>
<evidence type="ECO:0000256" key="2">
    <source>
        <dbReference type="ARBA" id="ARBA00022694"/>
    </source>
</evidence>
<dbReference type="GO" id="GO:0003723">
    <property type="term" value="F:RNA binding"/>
    <property type="evidence" value="ECO:0007669"/>
    <property type="project" value="TreeGrafter"/>
</dbReference>
<protein>
    <submittedName>
        <fullName evidence="5">Uncharacterized protein</fullName>
    </submittedName>
</protein>